<proteinExistence type="predicted"/>
<accession>A0A1R1AZ80</accession>
<dbReference type="Proteomes" id="UP000187074">
    <property type="component" value="Unassembled WGS sequence"/>
</dbReference>
<protein>
    <submittedName>
        <fullName evidence="2">Copper amine oxidase</fullName>
    </submittedName>
</protein>
<name>A0A1R1AZ80_PAELA</name>
<dbReference type="InterPro" id="IPR012854">
    <property type="entry name" value="Cu_amine_oxidase-like_N"/>
</dbReference>
<dbReference type="RefSeq" id="WP_076323743.1">
    <property type="nucleotide sequence ID" value="NZ_JBCMXI010000004.1"/>
</dbReference>
<evidence type="ECO:0000313" key="2">
    <source>
        <dbReference type="EMBL" id="OME91347.1"/>
    </source>
</evidence>
<dbReference type="SUPFAM" id="SSF55383">
    <property type="entry name" value="Copper amine oxidase, domain N"/>
    <property type="match status" value="1"/>
</dbReference>
<gene>
    <name evidence="2" type="ORF">BK123_17950</name>
</gene>
<evidence type="ECO:0000259" key="1">
    <source>
        <dbReference type="Pfam" id="PF07833"/>
    </source>
</evidence>
<comment type="caution">
    <text evidence="2">The sequence shown here is derived from an EMBL/GenBank/DDBJ whole genome shotgun (WGS) entry which is preliminary data.</text>
</comment>
<dbReference type="AlphaFoldDB" id="A0A1R1AZ80"/>
<dbReference type="InterPro" id="IPR036582">
    <property type="entry name" value="Mao_N_sf"/>
</dbReference>
<dbReference type="Pfam" id="PF07833">
    <property type="entry name" value="Cu_amine_oxidN1"/>
    <property type="match status" value="1"/>
</dbReference>
<organism evidence="2 3">
    <name type="scientific">Paenibacillus lautus</name>
    <name type="common">Bacillus lautus</name>
    <dbReference type="NCBI Taxonomy" id="1401"/>
    <lineage>
        <taxon>Bacteria</taxon>
        <taxon>Bacillati</taxon>
        <taxon>Bacillota</taxon>
        <taxon>Bacilli</taxon>
        <taxon>Bacillales</taxon>
        <taxon>Paenibacillaceae</taxon>
        <taxon>Paenibacillus</taxon>
    </lineage>
</organism>
<dbReference type="STRING" id="1401.BK123_17950"/>
<feature type="domain" description="Copper amine oxidase-like N-terminal" evidence="1">
    <location>
        <begin position="404"/>
        <end position="495"/>
    </location>
</feature>
<sequence length="503" mass="55211">MYKKFKWLTVLVAAVLVVMTGCQAVGGLDINKALLTSLDVKSSESKASIRFEVVPSDKALSTEDKQAIDLINSLSLNMDHAIVQDSKTVSIQGSVQYSDKKIPLHISMDSKGMAIQLEGAKQPFYLSMDTTVPGLPDTSQYEQAIQDVVKKAAGLVLKHFPNPSTIAVKSAQEKVNGESLNLTHLHMELTGEEILNMFKPFAESLLKDEAGLKQLIGDAYDAIYPMMTSIGETYGEDVELLPQESKEEAVASLYEMVHGGLSELMVNYDEQKKQLLEEVPGSETVFGKDTTLKLDYFFDEQLNTRKSALELNIALPASEELPLKSFKVYSESEVWNIGGAVKANQVDTSKGVLDVLNGTVTPGQVLRNFEKDSLIYNVLKDDLKITQKSMFLSPSSDDYGYGVIKKNNQSFVPLRYLADQLDAEVKWTKGSKKITVINDLTGEEIVLTVGSKTASVGGENVTLKEAPFVHSDGSTYVPLRFMAEALGATLHQEGDGWISVKRD</sequence>
<evidence type="ECO:0000313" key="3">
    <source>
        <dbReference type="Proteomes" id="UP000187074"/>
    </source>
</evidence>
<dbReference type="PROSITE" id="PS51257">
    <property type="entry name" value="PROKAR_LIPOPROTEIN"/>
    <property type="match status" value="1"/>
</dbReference>
<reference evidence="2 3" key="1">
    <citation type="submission" date="2016-11" db="EMBL/GenBank/DDBJ databases">
        <title>Paenibacillus species isolates.</title>
        <authorList>
            <person name="Beno S.M."/>
        </authorList>
    </citation>
    <scope>NUCLEOTIDE SEQUENCE [LARGE SCALE GENOMIC DNA]</scope>
    <source>
        <strain evidence="2 3">FSL F4-0100</strain>
    </source>
</reference>
<dbReference type="EMBL" id="MRTF01000006">
    <property type="protein sequence ID" value="OME91347.1"/>
    <property type="molecule type" value="Genomic_DNA"/>
</dbReference>
<dbReference type="Gene3D" id="3.30.457.10">
    <property type="entry name" value="Copper amine oxidase-like, N-terminal domain"/>
    <property type="match status" value="1"/>
</dbReference>